<organism evidence="1">
    <name type="scientific">marine metagenome</name>
    <dbReference type="NCBI Taxonomy" id="408172"/>
    <lineage>
        <taxon>unclassified sequences</taxon>
        <taxon>metagenomes</taxon>
        <taxon>ecological metagenomes</taxon>
    </lineage>
</organism>
<dbReference type="AlphaFoldDB" id="A0A382LM84"/>
<dbReference type="InterPro" id="IPR017850">
    <property type="entry name" value="Alkaline_phosphatase_core_sf"/>
</dbReference>
<proteinExistence type="predicted"/>
<reference evidence="1" key="1">
    <citation type="submission" date="2018-05" db="EMBL/GenBank/DDBJ databases">
        <authorList>
            <person name="Lanie J.A."/>
            <person name="Ng W.-L."/>
            <person name="Kazmierczak K.M."/>
            <person name="Andrzejewski T.M."/>
            <person name="Davidsen T.M."/>
            <person name="Wayne K.J."/>
            <person name="Tettelin H."/>
            <person name="Glass J.I."/>
            <person name="Rusch D."/>
            <person name="Podicherti R."/>
            <person name="Tsui H.-C.T."/>
            <person name="Winkler M.E."/>
        </authorList>
    </citation>
    <scope>NUCLEOTIDE SEQUENCE</scope>
</reference>
<accession>A0A382LM84</accession>
<gene>
    <name evidence="1" type="ORF">METZ01_LOCUS289066</name>
</gene>
<dbReference type="EMBL" id="UINC01087119">
    <property type="protein sequence ID" value="SVC36212.1"/>
    <property type="molecule type" value="Genomic_DNA"/>
</dbReference>
<dbReference type="SUPFAM" id="SSF53649">
    <property type="entry name" value="Alkaline phosphatase-like"/>
    <property type="match status" value="1"/>
</dbReference>
<sequence length="40" mass="4415">MHILLVTIDSLRGDHLGCYGAQDIRTPHLDTLVGSGVRFH</sequence>
<dbReference type="Gene3D" id="3.40.720.10">
    <property type="entry name" value="Alkaline Phosphatase, subunit A"/>
    <property type="match status" value="1"/>
</dbReference>
<protein>
    <submittedName>
        <fullName evidence="1">Uncharacterized protein</fullName>
    </submittedName>
</protein>
<name>A0A382LM84_9ZZZZ</name>
<evidence type="ECO:0000313" key="1">
    <source>
        <dbReference type="EMBL" id="SVC36212.1"/>
    </source>
</evidence>